<protein>
    <recommendedName>
        <fullName evidence="4">Reverse transcriptase</fullName>
    </recommendedName>
</protein>
<organism evidence="2 3">
    <name type="scientific">Periplaneta americana</name>
    <name type="common">American cockroach</name>
    <name type="synonym">Blatta americana</name>
    <dbReference type="NCBI Taxonomy" id="6978"/>
    <lineage>
        <taxon>Eukaryota</taxon>
        <taxon>Metazoa</taxon>
        <taxon>Ecdysozoa</taxon>
        <taxon>Arthropoda</taxon>
        <taxon>Hexapoda</taxon>
        <taxon>Insecta</taxon>
        <taxon>Pterygota</taxon>
        <taxon>Neoptera</taxon>
        <taxon>Polyneoptera</taxon>
        <taxon>Dictyoptera</taxon>
        <taxon>Blattodea</taxon>
        <taxon>Blattoidea</taxon>
        <taxon>Blattidae</taxon>
        <taxon>Blattinae</taxon>
        <taxon>Periplaneta</taxon>
    </lineage>
</organism>
<sequence length="327" mass="36913">MGERGINIYINSKKITQEGSIKYLGITIDKNFSFTEHIENATPILIEINKIASYYKFRTGHRFHGYEVDRALHYTKWPHSADKVEFNDKQEGNELADKLAKRAARNKDLEVCYERIPESEWLRVLREESISQREKDWQTTTKGPVTKSYFPSVKDRLRVNIPLNSNLATFLTGHGQLRVYFHRFHILDSPECPCGKGDQTAEHLIFQCAILDKERNVLRNNILKLGVLSGYSSGFGIVEQDNVGNFVVTLGQVMNMLVIIFRVVFVVVIVVAVVLVDNGTRDGDSDSNVHGGDDSSRKTATGMAQSVKALACRSEVALECGFDPRLD</sequence>
<evidence type="ECO:0000313" key="3">
    <source>
        <dbReference type="Proteomes" id="UP001148838"/>
    </source>
</evidence>
<gene>
    <name evidence="2" type="ORF">ANN_04032</name>
</gene>
<name>A0ABQ8T8N1_PERAM</name>
<comment type="caution">
    <text evidence="2">The sequence shown here is derived from an EMBL/GenBank/DDBJ whole genome shotgun (WGS) entry which is preliminary data.</text>
</comment>
<keyword evidence="1" id="KW-1133">Transmembrane helix</keyword>
<accession>A0ABQ8T8N1</accession>
<keyword evidence="3" id="KW-1185">Reference proteome</keyword>
<evidence type="ECO:0000256" key="1">
    <source>
        <dbReference type="SAM" id="Phobius"/>
    </source>
</evidence>
<dbReference type="EMBL" id="JAJSOF020000013">
    <property type="protein sequence ID" value="KAJ4442446.1"/>
    <property type="molecule type" value="Genomic_DNA"/>
</dbReference>
<proteinExistence type="predicted"/>
<feature type="transmembrane region" description="Helical" evidence="1">
    <location>
        <begin position="253"/>
        <end position="276"/>
    </location>
</feature>
<keyword evidence="1" id="KW-0812">Transmembrane</keyword>
<keyword evidence="1" id="KW-0472">Membrane</keyword>
<dbReference type="Proteomes" id="UP001148838">
    <property type="component" value="Unassembled WGS sequence"/>
</dbReference>
<evidence type="ECO:0000313" key="2">
    <source>
        <dbReference type="EMBL" id="KAJ4442446.1"/>
    </source>
</evidence>
<evidence type="ECO:0008006" key="4">
    <source>
        <dbReference type="Google" id="ProtNLM"/>
    </source>
</evidence>
<reference evidence="2 3" key="1">
    <citation type="journal article" date="2022" name="Allergy">
        <title>Genome assembly and annotation of Periplaneta americana reveal a comprehensive cockroach allergen profile.</title>
        <authorList>
            <person name="Wang L."/>
            <person name="Xiong Q."/>
            <person name="Saelim N."/>
            <person name="Wang L."/>
            <person name="Nong W."/>
            <person name="Wan A.T."/>
            <person name="Shi M."/>
            <person name="Liu X."/>
            <person name="Cao Q."/>
            <person name="Hui J.H.L."/>
            <person name="Sookrung N."/>
            <person name="Leung T.F."/>
            <person name="Tungtrongchitr A."/>
            <person name="Tsui S.K.W."/>
        </authorList>
    </citation>
    <scope>NUCLEOTIDE SEQUENCE [LARGE SCALE GENOMIC DNA]</scope>
    <source>
        <strain evidence="2">PWHHKU_190912</strain>
    </source>
</reference>